<evidence type="ECO:0000313" key="3">
    <source>
        <dbReference type="Proteomes" id="UP000008311"/>
    </source>
</evidence>
<evidence type="ECO:0000256" key="1">
    <source>
        <dbReference type="ARBA" id="ARBA00006974"/>
    </source>
</evidence>
<accession>B9RHU0</accession>
<dbReference type="GO" id="GO:0009733">
    <property type="term" value="P:response to auxin"/>
    <property type="evidence" value="ECO:0007669"/>
    <property type="project" value="InterPro"/>
</dbReference>
<dbReference type="Proteomes" id="UP000008311">
    <property type="component" value="Unassembled WGS sequence"/>
</dbReference>
<gene>
    <name evidence="2" type="ORF">RCOM_1573540</name>
</gene>
<dbReference type="STRING" id="3988.B9RHU0"/>
<dbReference type="FunCoup" id="B9RHU0">
    <property type="interactions" value="129"/>
</dbReference>
<dbReference type="EMBL" id="EQ973781">
    <property type="protein sequence ID" value="EEF48712.1"/>
    <property type="molecule type" value="Genomic_DNA"/>
</dbReference>
<organism evidence="2 3">
    <name type="scientific">Ricinus communis</name>
    <name type="common">Castor bean</name>
    <dbReference type="NCBI Taxonomy" id="3988"/>
    <lineage>
        <taxon>Eukaryota</taxon>
        <taxon>Viridiplantae</taxon>
        <taxon>Streptophyta</taxon>
        <taxon>Embryophyta</taxon>
        <taxon>Tracheophyta</taxon>
        <taxon>Spermatophyta</taxon>
        <taxon>Magnoliopsida</taxon>
        <taxon>eudicotyledons</taxon>
        <taxon>Gunneridae</taxon>
        <taxon>Pentapetalae</taxon>
        <taxon>rosids</taxon>
        <taxon>fabids</taxon>
        <taxon>Malpighiales</taxon>
        <taxon>Euphorbiaceae</taxon>
        <taxon>Acalyphoideae</taxon>
        <taxon>Acalypheae</taxon>
        <taxon>Ricinus</taxon>
    </lineage>
</organism>
<comment type="similarity">
    <text evidence="1">Belongs to the ARG7 family.</text>
</comment>
<reference evidence="3" key="1">
    <citation type="journal article" date="2010" name="Nat. Biotechnol.">
        <title>Draft genome sequence of the oilseed species Ricinus communis.</title>
        <authorList>
            <person name="Chan A.P."/>
            <person name="Crabtree J."/>
            <person name="Zhao Q."/>
            <person name="Lorenzi H."/>
            <person name="Orvis J."/>
            <person name="Puiu D."/>
            <person name="Melake-Berhan A."/>
            <person name="Jones K.M."/>
            <person name="Redman J."/>
            <person name="Chen G."/>
            <person name="Cahoon E.B."/>
            <person name="Gedil M."/>
            <person name="Stanke M."/>
            <person name="Haas B.J."/>
            <person name="Wortman J.R."/>
            <person name="Fraser-Liggett C.M."/>
            <person name="Ravel J."/>
            <person name="Rabinowicz P.D."/>
        </authorList>
    </citation>
    <scope>NUCLEOTIDE SEQUENCE [LARGE SCALE GENOMIC DNA]</scope>
    <source>
        <strain evidence="3">cv. Hale</strain>
    </source>
</reference>
<name>B9RHU0_RICCO</name>
<evidence type="ECO:0000313" key="2">
    <source>
        <dbReference type="EMBL" id="EEF48712.1"/>
    </source>
</evidence>
<keyword evidence="3" id="KW-1185">Reference proteome</keyword>
<dbReference type="KEGG" id="rcu:8259950"/>
<dbReference type="InterPro" id="IPR003676">
    <property type="entry name" value="SAUR_fam"/>
</dbReference>
<protein>
    <submittedName>
        <fullName evidence="2">Calmodulin binding protein, putative</fullName>
    </submittedName>
</protein>
<dbReference type="OrthoDB" id="837147at2759"/>
<dbReference type="PANTHER" id="PTHR31374">
    <property type="entry name" value="AUXIN-INDUCED PROTEIN-LIKE-RELATED"/>
    <property type="match status" value="1"/>
</dbReference>
<dbReference type="InParanoid" id="B9RHU0"/>
<sequence>MKILELGVYQATLQLRQWWVPFAGKGSRRGLENWVEEEEKCKLTGEEEQVPKGYIGVYVGEEKRRFVIPTSYLSMPEIRILMDRAGEEFGYSQEGGLHLPCEHHQFEEILFRCFKLSKTKTLRKFRFII</sequence>
<dbReference type="AlphaFoldDB" id="B9RHU0"/>
<proteinExistence type="inferred from homology"/>
<dbReference type="Pfam" id="PF02519">
    <property type="entry name" value="Auxin_inducible"/>
    <property type="match status" value="1"/>
</dbReference>
<dbReference type="eggNOG" id="ENOG502SB49">
    <property type="taxonomic scope" value="Eukaryota"/>
</dbReference>
<dbReference type="PANTHER" id="PTHR31374:SF139">
    <property type="entry name" value="OS02G0143300 PROTEIN"/>
    <property type="match status" value="1"/>
</dbReference>